<feature type="compositionally biased region" description="Polar residues" evidence="1">
    <location>
        <begin position="326"/>
        <end position="336"/>
    </location>
</feature>
<dbReference type="NCBIfam" id="TIGR03752">
    <property type="entry name" value="conj_TIGR03752"/>
    <property type="match status" value="1"/>
</dbReference>
<reference evidence="2 3" key="2">
    <citation type="journal article" date="2018" name="Nature">
        <title>Mutant phenotypes for thousands of bacterial genes of unknown function.</title>
        <authorList>
            <person name="Price M.N."/>
            <person name="Wetmore K.M."/>
            <person name="Waters R.J."/>
            <person name="Callaghan M."/>
            <person name="Ray J."/>
            <person name="Liu H."/>
            <person name="Kuehl J.V."/>
            <person name="Melnyk R.A."/>
            <person name="Lamson J.S."/>
            <person name="Suh Y."/>
            <person name="Carlson H.K."/>
            <person name="Esquivel Z."/>
            <person name="Sadeeshkumar H."/>
            <person name="Chakraborty R."/>
            <person name="Zane G.M."/>
            <person name="Rubin B.E."/>
            <person name="Wall J.D."/>
            <person name="Visel A."/>
            <person name="Bristow J."/>
            <person name="Blow M.J."/>
            <person name="Arkin A.P."/>
            <person name="Deutschbauer A.M."/>
        </authorList>
    </citation>
    <scope>NUCLEOTIDE SEQUENCE [LARGE SCALE GENOMIC DNA]</scope>
    <source>
        <strain evidence="2 3">FW300-N2E2</strain>
    </source>
</reference>
<dbReference type="InterPro" id="IPR021207">
    <property type="entry name" value="Integr_conj_element_PFL4705"/>
</dbReference>
<feature type="region of interest" description="Disordered" evidence="1">
    <location>
        <begin position="316"/>
        <end position="344"/>
    </location>
</feature>
<dbReference type="AlphaFoldDB" id="A0A159ZYH0"/>
<dbReference type="RefSeq" id="WP_063321931.1">
    <property type="nucleotide sequence ID" value="NZ_CP015225.1"/>
</dbReference>
<gene>
    <name evidence="2" type="ORF">TK06_10005</name>
</gene>
<accession>A0A159ZYH0</accession>
<protein>
    <submittedName>
        <fullName evidence="2">Conjugal transfer protein</fullName>
    </submittedName>
</protein>
<name>A0A159ZYH0_PSEFL</name>
<sequence>MKSNGLLKWLMVPMVLLVVLILVKVFSNKPSPAEPPALENQLTAEEMKALGLEGDTPSDTVATLVAQVRQLRAELKRTISENELRTGAPESLGQFADVIEQRIQLALENERQRIQEEKSTTDDSNAETQWLLQDLQRQLSTLQQPDDPADLPLGLGLQDGDGTAFKNGTRWIEPDDAIPKESANTSNEPGFSFPTRFGPAQNPLGDVANNFATRAIGDLGSRQLKPTYTVPSNATLMGSVAMTALIGRIPIDGTVNDPYPFKVLIGADNLTANGIDLPEIAGAVVSGTASGDWTLSCVRGQIRSITFVFQDGTIRTLPGDSREESAGQSRSDSNHGQEGLGWISDQHGIPCVPGKRRSNAQQYLGSQALITAAGVGAASLIKSDSTTLYAGNGGGAMGTVGISSGEAMNRLLASGVQDISQWVNKLYGQAFAAVYVEPGAQIAVHIEQPLTLDYEPQGRKVDHTLGGRHDTTDLD</sequence>
<proteinExistence type="predicted"/>
<reference evidence="3" key="1">
    <citation type="submission" date="2016-04" db="EMBL/GenBank/DDBJ databases">
        <authorList>
            <person name="Ray J."/>
            <person name="Price M."/>
            <person name="Deutschbauer A."/>
        </authorList>
    </citation>
    <scope>NUCLEOTIDE SEQUENCE [LARGE SCALE GENOMIC DNA]</scope>
    <source>
        <strain evidence="3">FW300-N2E2</strain>
    </source>
</reference>
<evidence type="ECO:0000313" key="3">
    <source>
        <dbReference type="Proteomes" id="UP000076083"/>
    </source>
</evidence>
<organism evidence="2 3">
    <name type="scientific">Pseudomonas fluorescens</name>
    <dbReference type="NCBI Taxonomy" id="294"/>
    <lineage>
        <taxon>Bacteria</taxon>
        <taxon>Pseudomonadati</taxon>
        <taxon>Pseudomonadota</taxon>
        <taxon>Gammaproteobacteria</taxon>
        <taxon>Pseudomonadales</taxon>
        <taxon>Pseudomonadaceae</taxon>
        <taxon>Pseudomonas</taxon>
    </lineage>
</organism>
<evidence type="ECO:0000313" key="2">
    <source>
        <dbReference type="EMBL" id="AMZ71408.1"/>
    </source>
</evidence>
<evidence type="ECO:0000256" key="1">
    <source>
        <dbReference type="SAM" id="MobiDB-lite"/>
    </source>
</evidence>
<dbReference type="EMBL" id="CP015225">
    <property type="protein sequence ID" value="AMZ71408.1"/>
    <property type="molecule type" value="Genomic_DNA"/>
</dbReference>
<dbReference type="Proteomes" id="UP000076083">
    <property type="component" value="Chromosome"/>
</dbReference>